<dbReference type="KEGG" id="cfem:HCR03_05415"/>
<accession>A0A7G8TDJ9</accession>
<dbReference type="EMBL" id="CP060286">
    <property type="protein sequence ID" value="QNK41690.1"/>
    <property type="molecule type" value="Genomic_DNA"/>
</dbReference>
<protein>
    <submittedName>
        <fullName evidence="1">Uncharacterized protein</fullName>
    </submittedName>
</protein>
<organism evidence="1 2">
    <name type="scientific">Caproicibacter fermentans</name>
    <dbReference type="NCBI Taxonomy" id="2576756"/>
    <lineage>
        <taxon>Bacteria</taxon>
        <taxon>Bacillati</taxon>
        <taxon>Bacillota</taxon>
        <taxon>Clostridia</taxon>
        <taxon>Eubacteriales</taxon>
        <taxon>Acutalibacteraceae</taxon>
        <taxon>Caproicibacter</taxon>
    </lineage>
</organism>
<name>A0A7G8TDJ9_9FIRM</name>
<gene>
    <name evidence="1" type="ORF">HCR03_05415</name>
</gene>
<dbReference type="AlphaFoldDB" id="A0A7G8TDJ9"/>
<evidence type="ECO:0000313" key="2">
    <source>
        <dbReference type="Proteomes" id="UP000515909"/>
    </source>
</evidence>
<proteinExistence type="predicted"/>
<dbReference type="OrthoDB" id="9791132at2"/>
<dbReference type="Gene3D" id="3.40.710.10">
    <property type="entry name" value="DD-peptidase/beta-lactamase superfamily"/>
    <property type="match status" value="1"/>
</dbReference>
<dbReference type="Proteomes" id="UP000515909">
    <property type="component" value="Chromosome"/>
</dbReference>
<reference evidence="1 2" key="1">
    <citation type="submission" date="2020-08" db="EMBL/GenBank/DDBJ databases">
        <title>The isolate Caproiciproducens sp. 7D4C2 produces n-caproate at mildly acidic conditions from hexoses: genome and rBOX comparison with related strains and chain-elongating bacteria.</title>
        <authorList>
            <person name="Esquivel-Elizondo S."/>
            <person name="Bagci C."/>
            <person name="Temovska M."/>
            <person name="Jeon B.S."/>
            <person name="Bessarab I."/>
            <person name="Williams R.B.H."/>
            <person name="Huson D.H."/>
            <person name="Angenent L.T."/>
        </authorList>
    </citation>
    <scope>NUCLEOTIDE SEQUENCE [LARGE SCALE GENOMIC DNA]</scope>
    <source>
        <strain evidence="1 2">7D4C2</strain>
    </source>
</reference>
<dbReference type="RefSeq" id="WP_156990095.1">
    <property type="nucleotide sequence ID" value="NZ_CP060286.1"/>
</dbReference>
<dbReference type="InterPro" id="IPR012338">
    <property type="entry name" value="Beta-lactam/transpept-like"/>
</dbReference>
<evidence type="ECO:0000313" key="1">
    <source>
        <dbReference type="EMBL" id="QNK41690.1"/>
    </source>
</evidence>
<sequence length="65" mass="7107">MVQNADQKIYPAFMTKIMKVIVALQKLPLPDPRITLTSGILEQMEKEDASTAGFQPGNGCGPFNL</sequence>